<gene>
    <name evidence="3" type="ORF">SAMN05443639_115109</name>
</gene>
<dbReference type="Proteomes" id="UP000199181">
    <property type="component" value="Unassembled WGS sequence"/>
</dbReference>
<organism evidence="3 4">
    <name type="scientific">Stigmatella erecta</name>
    <dbReference type="NCBI Taxonomy" id="83460"/>
    <lineage>
        <taxon>Bacteria</taxon>
        <taxon>Pseudomonadati</taxon>
        <taxon>Myxococcota</taxon>
        <taxon>Myxococcia</taxon>
        <taxon>Myxococcales</taxon>
        <taxon>Cystobacterineae</taxon>
        <taxon>Archangiaceae</taxon>
        <taxon>Stigmatella</taxon>
    </lineage>
</organism>
<keyword evidence="4" id="KW-1185">Reference proteome</keyword>
<name>A0A1I0KXU3_9BACT</name>
<dbReference type="Gene3D" id="3.10.129.110">
    <property type="entry name" value="Polyketide synthase dehydratase"/>
    <property type="match status" value="1"/>
</dbReference>
<evidence type="ECO:0000313" key="4">
    <source>
        <dbReference type="Proteomes" id="UP000199181"/>
    </source>
</evidence>
<feature type="domain" description="PKS/mFAS DH" evidence="2">
    <location>
        <begin position="1"/>
        <end position="286"/>
    </location>
</feature>
<dbReference type="AlphaFoldDB" id="A0A1I0KXU3"/>
<comment type="caution">
    <text evidence="1">Lacks conserved residue(s) required for the propagation of feature annotation.</text>
</comment>
<dbReference type="EMBL" id="FOIJ01000015">
    <property type="protein sequence ID" value="SEU30528.1"/>
    <property type="molecule type" value="Genomic_DNA"/>
</dbReference>
<dbReference type="InterPro" id="IPR020807">
    <property type="entry name" value="PKS_DH"/>
</dbReference>
<reference evidence="4" key="1">
    <citation type="submission" date="2016-10" db="EMBL/GenBank/DDBJ databases">
        <authorList>
            <person name="Varghese N."/>
            <person name="Submissions S."/>
        </authorList>
    </citation>
    <scope>NUCLEOTIDE SEQUENCE [LARGE SCALE GENOMIC DNA]</scope>
    <source>
        <strain evidence="4">DSM 16858</strain>
    </source>
</reference>
<dbReference type="Pfam" id="PF21089">
    <property type="entry name" value="PKS_DH_N"/>
    <property type="match status" value="1"/>
</dbReference>
<dbReference type="SMART" id="SM00826">
    <property type="entry name" value="PKS_DH"/>
    <property type="match status" value="1"/>
</dbReference>
<dbReference type="PROSITE" id="PS52019">
    <property type="entry name" value="PKS_MFAS_DH"/>
    <property type="match status" value="1"/>
</dbReference>
<evidence type="ECO:0000259" key="2">
    <source>
        <dbReference type="PROSITE" id="PS52019"/>
    </source>
</evidence>
<protein>
    <submittedName>
        <fullName evidence="3">Polyketide synthase dehydratase</fullName>
    </submittedName>
</protein>
<dbReference type="InterPro" id="IPR049552">
    <property type="entry name" value="PKS_DH_N"/>
</dbReference>
<feature type="region of interest" description="C-terminal hotdog fold" evidence="1">
    <location>
        <begin position="146"/>
        <end position="286"/>
    </location>
</feature>
<dbReference type="Pfam" id="PF14765">
    <property type="entry name" value="PS-DH"/>
    <property type="match status" value="1"/>
</dbReference>
<dbReference type="InterPro" id="IPR049900">
    <property type="entry name" value="PKS_mFAS_DH"/>
</dbReference>
<dbReference type="InterPro" id="IPR049551">
    <property type="entry name" value="PKS_DH_C"/>
</dbReference>
<accession>A0A1I0KXU3</accession>
<feature type="region of interest" description="N-terminal hotdog fold" evidence="1">
    <location>
        <begin position="1"/>
        <end position="135"/>
    </location>
</feature>
<evidence type="ECO:0000256" key="1">
    <source>
        <dbReference type="PROSITE-ProRule" id="PRU01363"/>
    </source>
</evidence>
<proteinExistence type="predicted"/>
<dbReference type="InterPro" id="IPR042104">
    <property type="entry name" value="PKS_dehydratase_sf"/>
</dbReference>
<dbReference type="RefSeq" id="WP_093524630.1">
    <property type="nucleotide sequence ID" value="NZ_FOIJ01000015.1"/>
</dbReference>
<evidence type="ECO:0000313" key="3">
    <source>
        <dbReference type="EMBL" id="SEU30528.1"/>
    </source>
</evidence>
<sequence>MNGFEPWLGDVTVSEGLWRFARSMDVQSDPYLRDHVVEGLPVFPAAYLVGLMTQAAHRVLPHLQVQGVRDVRFIQAARFKDHRGLTFAVTVKPSGTAPGWLPVEISSSMAPPRAGLPPILRTHASGEVLLGVPEAPPGRFQPLDFSGAADYAELYALPREIQHGPAFLAGLRYRRPARDQLLATVAPPGRPQLGWRPAPDAPGWPATLLNAVLHVAFSLGVMSSERTVLPLALESARLHAVPPGEVQVWARRKTSQEGRHVFHVASWDERGQPVGVFQGFAVQEVP</sequence>